<proteinExistence type="predicted"/>
<name>A0AAV1SXK1_9ROSI</name>
<gene>
    <name evidence="1" type="ORF">DCAF_LOCUS27755</name>
</gene>
<comment type="caution">
    <text evidence="1">The sequence shown here is derived from an EMBL/GenBank/DDBJ whole genome shotgun (WGS) entry which is preliminary data.</text>
</comment>
<evidence type="ECO:0000313" key="2">
    <source>
        <dbReference type="Proteomes" id="UP001314170"/>
    </source>
</evidence>
<dbReference type="EMBL" id="CAWUPB010001199">
    <property type="protein sequence ID" value="CAK7357466.1"/>
    <property type="molecule type" value="Genomic_DNA"/>
</dbReference>
<dbReference type="SUPFAM" id="SSF48403">
    <property type="entry name" value="Ankyrin repeat"/>
    <property type="match status" value="1"/>
</dbReference>
<accession>A0AAV1SXK1</accession>
<keyword evidence="2" id="KW-1185">Reference proteome</keyword>
<dbReference type="InterPro" id="IPR036770">
    <property type="entry name" value="Ankyrin_rpt-contain_sf"/>
</dbReference>
<evidence type="ECO:0008006" key="3">
    <source>
        <dbReference type="Google" id="ProtNLM"/>
    </source>
</evidence>
<sequence>MIEAALRGDVEFVVESLKSETVDVNYIGIVSLRMMCVETVLREEEADEIEIQYRDFVTDVTPFFAAAHSGHVEIARKFWSLCEPGVISRFCYHTAAREGHRVLLDMLLKAVASQSTFEDALLGDERTECGTTRTCIS</sequence>
<organism evidence="1 2">
    <name type="scientific">Dovyalis caffra</name>
    <dbReference type="NCBI Taxonomy" id="77055"/>
    <lineage>
        <taxon>Eukaryota</taxon>
        <taxon>Viridiplantae</taxon>
        <taxon>Streptophyta</taxon>
        <taxon>Embryophyta</taxon>
        <taxon>Tracheophyta</taxon>
        <taxon>Spermatophyta</taxon>
        <taxon>Magnoliopsida</taxon>
        <taxon>eudicotyledons</taxon>
        <taxon>Gunneridae</taxon>
        <taxon>Pentapetalae</taxon>
        <taxon>rosids</taxon>
        <taxon>fabids</taxon>
        <taxon>Malpighiales</taxon>
        <taxon>Salicaceae</taxon>
        <taxon>Flacourtieae</taxon>
        <taxon>Dovyalis</taxon>
    </lineage>
</organism>
<dbReference type="AlphaFoldDB" id="A0AAV1SXK1"/>
<protein>
    <recommendedName>
        <fullName evidence="3">Ankyrin repeat protein</fullName>
    </recommendedName>
</protein>
<dbReference type="Proteomes" id="UP001314170">
    <property type="component" value="Unassembled WGS sequence"/>
</dbReference>
<evidence type="ECO:0000313" key="1">
    <source>
        <dbReference type="EMBL" id="CAK7357466.1"/>
    </source>
</evidence>
<reference evidence="1 2" key="1">
    <citation type="submission" date="2024-01" db="EMBL/GenBank/DDBJ databases">
        <authorList>
            <person name="Waweru B."/>
        </authorList>
    </citation>
    <scope>NUCLEOTIDE SEQUENCE [LARGE SCALE GENOMIC DNA]</scope>
</reference>